<evidence type="ECO:0000313" key="12">
    <source>
        <dbReference type="EMBL" id="MDC0743635.1"/>
    </source>
</evidence>
<comment type="function">
    <text evidence="1 9">May be involved in recombinational repair of damaged DNA.</text>
</comment>
<keyword evidence="13" id="KW-1185">Reference proteome</keyword>
<name>A0ABT5ES83_9BACT</name>
<accession>A0ABT5ES83</accession>
<comment type="similarity">
    <text evidence="2 9">Belongs to the RecN family.</text>
</comment>
<feature type="coiled-coil region" evidence="10">
    <location>
        <begin position="156"/>
        <end position="183"/>
    </location>
</feature>
<feature type="domain" description="RecF/RecN/SMC N-terminal" evidence="11">
    <location>
        <begin position="2"/>
        <end position="519"/>
    </location>
</feature>
<evidence type="ECO:0000259" key="11">
    <source>
        <dbReference type="Pfam" id="PF02463"/>
    </source>
</evidence>
<dbReference type="CDD" id="cd03241">
    <property type="entry name" value="ABC_RecN"/>
    <property type="match status" value="2"/>
</dbReference>
<dbReference type="Proteomes" id="UP001221411">
    <property type="component" value="Unassembled WGS sequence"/>
</dbReference>
<keyword evidence="10" id="KW-0175">Coiled coil</keyword>
<dbReference type="Pfam" id="PF02463">
    <property type="entry name" value="SMC_N"/>
    <property type="match status" value="1"/>
</dbReference>
<dbReference type="NCBIfam" id="TIGR00634">
    <property type="entry name" value="recN"/>
    <property type="match status" value="1"/>
</dbReference>
<organism evidence="12 13">
    <name type="scientific">Polyangium mundeleinium</name>
    <dbReference type="NCBI Taxonomy" id="2995306"/>
    <lineage>
        <taxon>Bacteria</taxon>
        <taxon>Pseudomonadati</taxon>
        <taxon>Myxococcota</taxon>
        <taxon>Polyangia</taxon>
        <taxon>Polyangiales</taxon>
        <taxon>Polyangiaceae</taxon>
        <taxon>Polyangium</taxon>
    </lineage>
</organism>
<dbReference type="PANTHER" id="PTHR11059">
    <property type="entry name" value="DNA REPAIR PROTEIN RECN"/>
    <property type="match status" value="1"/>
</dbReference>
<evidence type="ECO:0000256" key="10">
    <source>
        <dbReference type="SAM" id="Coils"/>
    </source>
</evidence>
<keyword evidence="7 9" id="KW-0234">DNA repair</keyword>
<dbReference type="PIRSF" id="PIRSF003128">
    <property type="entry name" value="RecN"/>
    <property type="match status" value="1"/>
</dbReference>
<keyword evidence="5 9" id="KW-0227">DNA damage</keyword>
<dbReference type="RefSeq" id="WP_271919369.1">
    <property type="nucleotide sequence ID" value="NZ_JAQNDO010000001.1"/>
</dbReference>
<dbReference type="PANTHER" id="PTHR11059:SF0">
    <property type="entry name" value="DNA REPAIR PROTEIN RECN"/>
    <property type="match status" value="1"/>
</dbReference>
<dbReference type="InterPro" id="IPR003395">
    <property type="entry name" value="RecF/RecN/SMC_N"/>
</dbReference>
<evidence type="ECO:0000256" key="4">
    <source>
        <dbReference type="ARBA" id="ARBA00022741"/>
    </source>
</evidence>
<dbReference type="InterPro" id="IPR004604">
    <property type="entry name" value="DNA_recomb/repair_RecN"/>
</dbReference>
<evidence type="ECO:0000256" key="3">
    <source>
        <dbReference type="ARBA" id="ARBA00021315"/>
    </source>
</evidence>
<evidence type="ECO:0000256" key="2">
    <source>
        <dbReference type="ARBA" id="ARBA00009441"/>
    </source>
</evidence>
<dbReference type="InterPro" id="IPR027417">
    <property type="entry name" value="P-loop_NTPase"/>
</dbReference>
<comment type="caution">
    <text evidence="12">The sequence shown here is derived from an EMBL/GenBank/DDBJ whole genome shotgun (WGS) entry which is preliminary data.</text>
</comment>
<evidence type="ECO:0000256" key="8">
    <source>
        <dbReference type="ARBA" id="ARBA00033408"/>
    </source>
</evidence>
<reference evidence="12 13" key="1">
    <citation type="submission" date="2022-11" db="EMBL/GenBank/DDBJ databases">
        <title>Minimal conservation of predation-associated metabolite biosynthetic gene clusters underscores biosynthetic potential of Myxococcota including descriptions for ten novel species: Archangium lansinium sp. nov., Myxococcus landrumus sp. nov., Nannocystis bai.</title>
        <authorList>
            <person name="Ahearne A."/>
            <person name="Stevens C."/>
            <person name="Dowd S."/>
        </authorList>
    </citation>
    <scope>NUCLEOTIDE SEQUENCE [LARGE SCALE GENOMIC DNA]</scope>
    <source>
        <strain evidence="12 13">RJM3</strain>
    </source>
</reference>
<evidence type="ECO:0000256" key="7">
    <source>
        <dbReference type="ARBA" id="ARBA00023204"/>
    </source>
</evidence>
<dbReference type="EMBL" id="JAQNDO010000001">
    <property type="protein sequence ID" value="MDC0743635.1"/>
    <property type="molecule type" value="Genomic_DNA"/>
</dbReference>
<protein>
    <recommendedName>
        <fullName evidence="3 9">DNA repair protein RecN</fullName>
    </recommendedName>
    <alternativeName>
        <fullName evidence="8 9">Recombination protein N</fullName>
    </alternativeName>
</protein>
<sequence length="583" mass="62417">MLVALRVKNFVLMDSLELRLEPGFNVLTGETGAGKSIVVGALSLVLGGRGNAEQVRPGADEAEVEALFDVTGSEQLATALDAAGVSSGGELVIRRVVQQNGRSRAYLNGRLCTAGELQALASELCDVASQHESVALTDPSTHLGYLDRFGRLSTTREALAAEVEKLEKVVAEIREVREAERGRVEREAFLGFQLQGIDTVSPRPGELEELAAERQRLRHAGRLRELTEHAAARLDQGEHAICDELAKLSKDLRAAADLDPSLEATANTLDGLFSELREIAREVDRYAERAEANPSRLSEIEDRMYRLEGLLRQHGPTIDDVIAARSRIATELEGLGNVETKLEALEHERDRLLRVAGERARQLSQKRREAGEKLGASIGGELADLGMGGARVIVDVAPLSGERSELVIDGARLGRDGIDRVEFLIAPNKGIEPRPLRKIASGGELSRALLALKRTLAESGPAGLYVFDEVDAGVGGAVADKIGRAIADVARHHQVLCITHLATIAAFADAHFVVSKQVDGPITKSTVKRVEGKERVAEVARMLAGAKVGPSALKAASEMLDEVKARSVAAAASPKRGAKGRAS</sequence>
<keyword evidence="6" id="KW-0067">ATP-binding</keyword>
<dbReference type="SUPFAM" id="SSF52540">
    <property type="entry name" value="P-loop containing nucleoside triphosphate hydrolases"/>
    <property type="match status" value="1"/>
</dbReference>
<evidence type="ECO:0000256" key="6">
    <source>
        <dbReference type="ARBA" id="ARBA00022840"/>
    </source>
</evidence>
<dbReference type="Gene3D" id="3.40.50.300">
    <property type="entry name" value="P-loop containing nucleotide triphosphate hydrolases"/>
    <property type="match status" value="2"/>
</dbReference>
<gene>
    <name evidence="12" type="primary">recN</name>
    <name evidence="12" type="ORF">POL67_20070</name>
</gene>
<evidence type="ECO:0000313" key="13">
    <source>
        <dbReference type="Proteomes" id="UP001221411"/>
    </source>
</evidence>
<proteinExistence type="inferred from homology"/>
<evidence type="ECO:0000256" key="5">
    <source>
        <dbReference type="ARBA" id="ARBA00022763"/>
    </source>
</evidence>
<evidence type="ECO:0000256" key="1">
    <source>
        <dbReference type="ARBA" id="ARBA00003618"/>
    </source>
</evidence>
<evidence type="ECO:0000256" key="9">
    <source>
        <dbReference type="PIRNR" id="PIRNR003128"/>
    </source>
</evidence>
<keyword evidence="4" id="KW-0547">Nucleotide-binding</keyword>